<evidence type="ECO:0000313" key="2">
    <source>
        <dbReference type="Proteomes" id="UP000092460"/>
    </source>
</evidence>
<name>A0A1B0BZU1_9MUSC</name>
<accession>A0A1B0BZU1</accession>
<reference evidence="2" key="1">
    <citation type="submission" date="2015-01" db="EMBL/GenBank/DDBJ databases">
        <authorList>
            <person name="Aksoy S."/>
            <person name="Warren W."/>
            <person name="Wilson R.K."/>
        </authorList>
    </citation>
    <scope>NUCLEOTIDE SEQUENCE [LARGE SCALE GENOMIC DNA]</scope>
    <source>
        <strain evidence="2">IAEA</strain>
    </source>
</reference>
<sequence length="226" mass="25697">MFSGLDVLILPSLRYKEQAENDAVRNNNNNNLKSVLLILLIVILADDCCCCCSSNCCIKSSASNIKVSSVELLKREFGSFATVVIIVLKTIFKEISLYNKNKKLKRRGKLKIEELDILFLNKGKIIKVGSDPVHGAYNSDFDGYQNLHLREFKNIIRENWDWSLVFKNLPPELSSSFINPSLNLIRGFVYTNHSCFLCSMLVSFASQFTESCRVATHHFAFLKTKK</sequence>
<protein>
    <submittedName>
        <fullName evidence="1">Uncharacterized protein</fullName>
    </submittedName>
</protein>
<reference evidence="1" key="2">
    <citation type="submission" date="2020-05" db="UniProtKB">
        <authorList>
            <consortium name="EnsemblMetazoa"/>
        </authorList>
    </citation>
    <scope>IDENTIFICATION</scope>
    <source>
        <strain evidence="1">IAEA</strain>
    </source>
</reference>
<dbReference type="Proteomes" id="UP000092460">
    <property type="component" value="Unassembled WGS sequence"/>
</dbReference>
<dbReference type="EnsemblMetazoa" id="GPPI045376-RA">
    <property type="protein sequence ID" value="GPPI045376-PA"/>
    <property type="gene ID" value="GPPI045376"/>
</dbReference>
<dbReference type="AlphaFoldDB" id="A0A1B0BZU1"/>
<dbReference type="EMBL" id="JXJN01023293">
    <property type="status" value="NOT_ANNOTATED_CDS"/>
    <property type="molecule type" value="Genomic_DNA"/>
</dbReference>
<evidence type="ECO:0000313" key="1">
    <source>
        <dbReference type="EnsemblMetazoa" id="GPPI045376-PA"/>
    </source>
</evidence>
<organism evidence="1 2">
    <name type="scientific">Glossina palpalis gambiensis</name>
    <dbReference type="NCBI Taxonomy" id="67801"/>
    <lineage>
        <taxon>Eukaryota</taxon>
        <taxon>Metazoa</taxon>
        <taxon>Ecdysozoa</taxon>
        <taxon>Arthropoda</taxon>
        <taxon>Hexapoda</taxon>
        <taxon>Insecta</taxon>
        <taxon>Pterygota</taxon>
        <taxon>Neoptera</taxon>
        <taxon>Endopterygota</taxon>
        <taxon>Diptera</taxon>
        <taxon>Brachycera</taxon>
        <taxon>Muscomorpha</taxon>
        <taxon>Hippoboscoidea</taxon>
        <taxon>Glossinidae</taxon>
        <taxon>Glossina</taxon>
    </lineage>
</organism>
<keyword evidence="2" id="KW-1185">Reference proteome</keyword>
<dbReference type="VEuPathDB" id="VectorBase:GPPI045376"/>
<proteinExistence type="predicted"/>